<feature type="domain" description="PKD" evidence="4">
    <location>
        <begin position="281"/>
        <end position="364"/>
    </location>
</feature>
<reference evidence="5 6" key="1">
    <citation type="submission" date="2020-07" db="EMBL/GenBank/DDBJ databases">
        <authorList>
            <person name="Cui H."/>
        </authorList>
    </citation>
    <scope>NUCLEOTIDE SEQUENCE [LARGE SCALE GENOMIC DNA]</scope>
    <source>
        <strain evidence="5 6">YPL8</strain>
    </source>
</reference>
<dbReference type="SUPFAM" id="SSF49299">
    <property type="entry name" value="PKD domain"/>
    <property type="match status" value="1"/>
</dbReference>
<evidence type="ECO:0000313" key="6">
    <source>
        <dbReference type="Proteomes" id="UP000509241"/>
    </source>
</evidence>
<feature type="region of interest" description="Disordered" evidence="3">
    <location>
        <begin position="253"/>
        <end position="287"/>
    </location>
</feature>
<name>A0A7D5KYZ4_9EURY</name>
<dbReference type="InterPro" id="IPR022409">
    <property type="entry name" value="PKD/Chitinase_dom"/>
</dbReference>
<dbReference type="Pfam" id="PF18911">
    <property type="entry name" value="PKD_4"/>
    <property type="match status" value="1"/>
</dbReference>
<evidence type="ECO:0000256" key="2">
    <source>
        <dbReference type="ARBA" id="ARBA00023295"/>
    </source>
</evidence>
<proteinExistence type="predicted"/>
<evidence type="ECO:0000256" key="3">
    <source>
        <dbReference type="SAM" id="MobiDB-lite"/>
    </source>
</evidence>
<dbReference type="InterPro" id="IPR013783">
    <property type="entry name" value="Ig-like_fold"/>
</dbReference>
<dbReference type="Proteomes" id="UP000509241">
    <property type="component" value="Chromosome"/>
</dbReference>
<evidence type="ECO:0000259" key="4">
    <source>
        <dbReference type="PROSITE" id="PS50093"/>
    </source>
</evidence>
<accession>A0A7D5KYZ4</accession>
<dbReference type="Gene3D" id="2.60.40.10">
    <property type="entry name" value="Immunoglobulins"/>
    <property type="match status" value="1"/>
</dbReference>
<keyword evidence="2" id="KW-0326">Glycosidase</keyword>
<dbReference type="InterPro" id="IPR017853">
    <property type="entry name" value="GH"/>
</dbReference>
<organism evidence="5 6">
    <name type="scientific">Natrinema halophilum</name>
    <dbReference type="NCBI Taxonomy" id="1699371"/>
    <lineage>
        <taxon>Archaea</taxon>
        <taxon>Methanobacteriati</taxon>
        <taxon>Methanobacteriota</taxon>
        <taxon>Stenosarchaea group</taxon>
        <taxon>Halobacteria</taxon>
        <taxon>Halobacteriales</taxon>
        <taxon>Natrialbaceae</taxon>
        <taxon>Natrinema</taxon>
    </lineage>
</organism>
<dbReference type="KEGG" id="haly:HYG82_04180"/>
<feature type="compositionally biased region" description="Acidic residues" evidence="3">
    <location>
        <begin position="262"/>
        <end position="273"/>
    </location>
</feature>
<dbReference type="AlphaFoldDB" id="A0A7D5KYZ4"/>
<dbReference type="InterPro" id="IPR000601">
    <property type="entry name" value="PKD_dom"/>
</dbReference>
<dbReference type="GO" id="GO:0004553">
    <property type="term" value="F:hydrolase activity, hydrolyzing O-glycosyl compounds"/>
    <property type="evidence" value="ECO:0007669"/>
    <property type="project" value="InterPro"/>
</dbReference>
<evidence type="ECO:0000313" key="5">
    <source>
        <dbReference type="EMBL" id="QLG48100.1"/>
    </source>
</evidence>
<evidence type="ECO:0000256" key="1">
    <source>
        <dbReference type="ARBA" id="ARBA00022801"/>
    </source>
</evidence>
<dbReference type="SUPFAM" id="SSF51445">
    <property type="entry name" value="(Trans)glycosidases"/>
    <property type="match status" value="1"/>
</dbReference>
<keyword evidence="6" id="KW-1185">Reference proteome</keyword>
<feature type="region of interest" description="Disordered" evidence="3">
    <location>
        <begin position="1"/>
        <end position="27"/>
    </location>
</feature>
<dbReference type="InterPro" id="IPR035986">
    <property type="entry name" value="PKD_dom_sf"/>
</dbReference>
<dbReference type="CDD" id="cd00146">
    <property type="entry name" value="PKD"/>
    <property type="match status" value="1"/>
</dbReference>
<dbReference type="OrthoDB" id="190957at2157"/>
<dbReference type="GO" id="GO:0000272">
    <property type="term" value="P:polysaccharide catabolic process"/>
    <property type="evidence" value="ECO:0007669"/>
    <property type="project" value="InterPro"/>
</dbReference>
<protein>
    <submittedName>
        <fullName evidence="5">Cellulase family glycosylhydrolase</fullName>
    </submittedName>
</protein>
<dbReference type="PROSITE" id="PS50093">
    <property type="entry name" value="PKD"/>
    <property type="match status" value="1"/>
</dbReference>
<dbReference type="SMART" id="SM00089">
    <property type="entry name" value="PKD"/>
    <property type="match status" value="1"/>
</dbReference>
<dbReference type="Gene3D" id="3.20.20.80">
    <property type="entry name" value="Glycosidases"/>
    <property type="match status" value="1"/>
</dbReference>
<sequence length="364" mass="40281">MNQHRDSIHTLRIELEPPERGESQADVAEQRRWIEEGYEEGYELIATYHHYPHNGQSDPQYLQNAADWWVEQYDALSSNAEFTINLMNEWGGHDVGASEWASAYTDAIATVRKGTDYTKPIVVDAPGYGQNVHAAAEGVHEIDDDNIIISTHVYGVAYNAGAGESLRSEHLDHLDDQGYPCLIGEFGTRRPGSTDATAVIQHANELDWPVIAWAWNGDGETPPMNMASPAWSESCSGPYSASDYFDEIIGFLHGRSENTPDTPEDPDEPDEPDGPTTPAKPIAEIDPSTTEISVGERISFNARDTSGKSRWPTCLSWNLGDDTTKNGWWIDHRYRSSGSYTVSLTATDNDGESTTDEVTITVID</sequence>
<dbReference type="RefSeq" id="WP_179259841.1">
    <property type="nucleotide sequence ID" value="NZ_CP058601.1"/>
</dbReference>
<keyword evidence="1" id="KW-0378">Hydrolase</keyword>
<gene>
    <name evidence="5" type="ORF">HYG82_04180</name>
</gene>
<dbReference type="EMBL" id="CP058601">
    <property type="protein sequence ID" value="QLG48100.1"/>
    <property type="molecule type" value="Genomic_DNA"/>
</dbReference>
<dbReference type="GeneID" id="56032461"/>
<dbReference type="Pfam" id="PF00150">
    <property type="entry name" value="Cellulase"/>
    <property type="match status" value="1"/>
</dbReference>
<dbReference type="InterPro" id="IPR001547">
    <property type="entry name" value="Glyco_hydro_5"/>
</dbReference>